<gene>
    <name evidence="2" type="ORF">ACHIPV_04500</name>
    <name evidence="1" type="ORF">ACHIRB_10725</name>
</gene>
<reference evidence="3 4" key="1">
    <citation type="submission" date="2024-10" db="EMBL/GenBank/DDBJ databases">
        <authorList>
            <person name="Riesco R."/>
        </authorList>
    </citation>
    <scope>NUCLEOTIDE SEQUENCE [LARGE SCALE GENOMIC DNA]</scope>
    <source>
        <strain evidence="2 3">NCIMB 15448</strain>
        <strain evidence="1 4">NCIMB 15450</strain>
    </source>
</reference>
<comment type="caution">
    <text evidence="1">The sequence shown here is derived from an EMBL/GenBank/DDBJ whole genome shotgun (WGS) entry which is preliminary data.</text>
</comment>
<proteinExistence type="predicted"/>
<dbReference type="RefSeq" id="WP_395123617.1">
    <property type="nucleotide sequence ID" value="NZ_JBIMSN010000042.1"/>
</dbReference>
<dbReference type="Proteomes" id="UP001609219">
    <property type="component" value="Unassembled WGS sequence"/>
</dbReference>
<dbReference type="EMBL" id="JBIMSN010000042">
    <property type="protein sequence ID" value="MFH5229045.1"/>
    <property type="molecule type" value="Genomic_DNA"/>
</dbReference>
<keyword evidence="4" id="KW-1185">Reference proteome</keyword>
<evidence type="ECO:0000313" key="1">
    <source>
        <dbReference type="EMBL" id="MFH5229045.1"/>
    </source>
</evidence>
<evidence type="ECO:0000313" key="2">
    <source>
        <dbReference type="EMBL" id="MFH5241145.1"/>
    </source>
</evidence>
<name>A0ABW7K2H7_9NOCA</name>
<accession>A0ABW7K2H7</accession>
<dbReference type="Pfam" id="PF10604">
    <property type="entry name" value="Polyketide_cyc2"/>
    <property type="match status" value="1"/>
</dbReference>
<evidence type="ECO:0000313" key="4">
    <source>
        <dbReference type="Proteomes" id="UP001609219"/>
    </source>
</evidence>
<evidence type="ECO:0000313" key="3">
    <source>
        <dbReference type="Proteomes" id="UP001609176"/>
    </source>
</evidence>
<sequence>MTHTFSADSAAQATETWSLVSEPARWPEWAPHIRGAWGLGSPEVQRGRRGAARVLWLLPIPAIISDKTEGRSWTWQVGPMTLAHEVTPLPTGSRVTMSITAPGPLETVLAATYGPVVQLLVRRLAKVAEAQP</sequence>
<dbReference type="InterPro" id="IPR019587">
    <property type="entry name" value="Polyketide_cyclase/dehydratase"/>
</dbReference>
<organism evidence="1 4">
    <name type="scientific">Antrihabitans spumae</name>
    <dbReference type="NCBI Taxonomy" id="3373370"/>
    <lineage>
        <taxon>Bacteria</taxon>
        <taxon>Bacillati</taxon>
        <taxon>Actinomycetota</taxon>
        <taxon>Actinomycetes</taxon>
        <taxon>Mycobacteriales</taxon>
        <taxon>Nocardiaceae</taxon>
        <taxon>Antrihabitans</taxon>
    </lineage>
</organism>
<dbReference type="Proteomes" id="UP001609176">
    <property type="component" value="Unassembled WGS sequence"/>
</dbReference>
<protein>
    <submittedName>
        <fullName evidence="1">SRPBCC family protein</fullName>
    </submittedName>
</protein>
<dbReference type="Gene3D" id="3.30.530.20">
    <property type="match status" value="1"/>
</dbReference>
<dbReference type="InterPro" id="IPR023393">
    <property type="entry name" value="START-like_dom_sf"/>
</dbReference>
<dbReference type="SUPFAM" id="SSF55961">
    <property type="entry name" value="Bet v1-like"/>
    <property type="match status" value="1"/>
</dbReference>
<dbReference type="EMBL" id="JBIMSP010000004">
    <property type="protein sequence ID" value="MFH5241145.1"/>
    <property type="molecule type" value="Genomic_DNA"/>
</dbReference>